<gene>
    <name evidence="1" type="ORF">ACFO5R_14110</name>
</gene>
<organism evidence="1 2">
    <name type="scientific">Halosolutus amylolyticus</name>
    <dbReference type="NCBI Taxonomy" id="2932267"/>
    <lineage>
        <taxon>Archaea</taxon>
        <taxon>Methanobacteriati</taxon>
        <taxon>Methanobacteriota</taxon>
        <taxon>Stenosarchaea group</taxon>
        <taxon>Halobacteria</taxon>
        <taxon>Halobacteriales</taxon>
        <taxon>Natrialbaceae</taxon>
        <taxon>Halosolutus</taxon>
    </lineage>
</organism>
<proteinExistence type="predicted"/>
<accession>A0ABD5PT12</accession>
<reference evidence="1 2" key="1">
    <citation type="journal article" date="2019" name="Int. J. Syst. Evol. Microbiol.">
        <title>The Global Catalogue of Microorganisms (GCM) 10K type strain sequencing project: providing services to taxonomists for standard genome sequencing and annotation.</title>
        <authorList>
            <consortium name="The Broad Institute Genomics Platform"/>
            <consortium name="The Broad Institute Genome Sequencing Center for Infectious Disease"/>
            <person name="Wu L."/>
            <person name="Ma J."/>
        </authorList>
    </citation>
    <scope>NUCLEOTIDE SEQUENCE [LARGE SCALE GENOMIC DNA]</scope>
    <source>
        <strain evidence="1 2">WLHS5</strain>
    </source>
</reference>
<protein>
    <submittedName>
        <fullName evidence="1">Uncharacterized protein</fullName>
    </submittedName>
</protein>
<dbReference type="AlphaFoldDB" id="A0ABD5PT12"/>
<dbReference type="EMBL" id="JBHSFA010000007">
    <property type="protein sequence ID" value="MFC4543059.1"/>
    <property type="molecule type" value="Genomic_DNA"/>
</dbReference>
<dbReference type="Proteomes" id="UP001595898">
    <property type="component" value="Unassembled WGS sequence"/>
</dbReference>
<name>A0ABD5PT12_9EURY</name>
<evidence type="ECO:0000313" key="1">
    <source>
        <dbReference type="EMBL" id="MFC4543059.1"/>
    </source>
</evidence>
<sequence>MTSDEPELQTLIEYITDRCLSAANQDKKDSFVDYLVDYSEIVEDYLSEREKLADTVNEHSDRTIQRTLRNGFRSLYDSLLDESYDYRREVLSAIVSAARGAKQRDFNSLYINLLSDLKRCYVMEQQSGEMVFDLKRFFVRRYSILLDQPLDELKTSKTEEQLENRFEVWKQAFMQAIELLRTMVEYSDKKSYSHLVSRFTDFYPYEMVHSNGDNNSTERKIELLRTNVEYSDEESYSHLASRFTEFFPYEMVHPDGYYTNSRGQYEWRELKIEYGEKVRSEVSVMTFVISAWAFRLLKNDRMTRETYSEIAAETQSERSSIEEVAETYYTMIRSPVDGELGYWERWNMDEALEEEMGAAVTSMSVHSWLRDFYCAELLRLGSDSDWVTDQESERETPIPAVRQVTNESESLNKGFGQLRDESLTEFLTADVDDLDILIDTLVQLHDDAAEQYRDDMREEIRNQDLDESKKDEFRASVKKKFDEECTLRNVMSTQSLITVGEIRDKSHHLVDLQIPRRKLVSVDAIPIMDSIQRYANPIIEKFSRLVFEELEFEPVQVNSNDQLIQRIDEYSDSRGVEAVLTSLGITDQVFRDDSKYDPFVPPDERIFENQRGTYAGIPVISIRYEEPVVVLLFDKPDQIVEPDLSEAPLEIEIEPGEEALSEEDRNQMTEDKINQWHDVARARICYKGEFRPQGTTGVHITIHNND</sequence>
<evidence type="ECO:0000313" key="2">
    <source>
        <dbReference type="Proteomes" id="UP001595898"/>
    </source>
</evidence>
<dbReference type="RefSeq" id="WP_250140256.1">
    <property type="nucleotide sequence ID" value="NZ_JALIQP010000002.1"/>
</dbReference>
<keyword evidence="2" id="KW-1185">Reference proteome</keyword>
<comment type="caution">
    <text evidence="1">The sequence shown here is derived from an EMBL/GenBank/DDBJ whole genome shotgun (WGS) entry which is preliminary data.</text>
</comment>